<organism evidence="9 10">
    <name type="scientific">Planifilum fulgidum</name>
    <dbReference type="NCBI Taxonomy" id="201973"/>
    <lineage>
        <taxon>Bacteria</taxon>
        <taxon>Bacillati</taxon>
        <taxon>Bacillota</taxon>
        <taxon>Bacilli</taxon>
        <taxon>Bacillales</taxon>
        <taxon>Thermoactinomycetaceae</taxon>
        <taxon>Planifilum</taxon>
    </lineage>
</organism>
<dbReference type="OrthoDB" id="9813074at2"/>
<comment type="similarity">
    <text evidence="2">Belongs to the peptidase S54 family.</text>
</comment>
<feature type="transmembrane region" description="Helical" evidence="7">
    <location>
        <begin position="61"/>
        <end position="87"/>
    </location>
</feature>
<feature type="transmembrane region" description="Helical" evidence="7">
    <location>
        <begin position="12"/>
        <end position="41"/>
    </location>
</feature>
<keyword evidence="9" id="KW-0645">Protease</keyword>
<feature type="transmembrane region" description="Helical" evidence="7">
    <location>
        <begin position="125"/>
        <end position="147"/>
    </location>
</feature>
<dbReference type="STRING" id="201973.SAMN04488025_1388"/>
<dbReference type="GO" id="GO:0016020">
    <property type="term" value="C:membrane"/>
    <property type="evidence" value="ECO:0007669"/>
    <property type="project" value="UniProtKB-SubCell"/>
</dbReference>
<feature type="transmembrane region" description="Helical" evidence="7">
    <location>
        <begin position="178"/>
        <end position="198"/>
    </location>
</feature>
<dbReference type="PANTHER" id="PTHR43731">
    <property type="entry name" value="RHOMBOID PROTEASE"/>
    <property type="match status" value="1"/>
</dbReference>
<evidence type="ECO:0000256" key="1">
    <source>
        <dbReference type="ARBA" id="ARBA00004141"/>
    </source>
</evidence>
<dbReference type="Gene3D" id="1.20.1540.10">
    <property type="entry name" value="Rhomboid-like"/>
    <property type="match status" value="1"/>
</dbReference>
<feature type="domain" description="Peptidase S54 rhomboid" evidence="8">
    <location>
        <begin position="59"/>
        <end position="197"/>
    </location>
</feature>
<gene>
    <name evidence="9" type="ORF">SAMN04488025_1388</name>
</gene>
<evidence type="ECO:0000256" key="2">
    <source>
        <dbReference type="ARBA" id="ARBA00009045"/>
    </source>
</evidence>
<dbReference type="InterPro" id="IPR050925">
    <property type="entry name" value="Rhomboid_protease_S54"/>
</dbReference>
<keyword evidence="6 7" id="KW-0472">Membrane</keyword>
<accession>A0A1I2S8I2</accession>
<keyword evidence="5 7" id="KW-1133">Transmembrane helix</keyword>
<dbReference type="SUPFAM" id="SSF144091">
    <property type="entry name" value="Rhomboid-like"/>
    <property type="match status" value="1"/>
</dbReference>
<evidence type="ECO:0000259" key="8">
    <source>
        <dbReference type="Pfam" id="PF01694"/>
    </source>
</evidence>
<evidence type="ECO:0000256" key="3">
    <source>
        <dbReference type="ARBA" id="ARBA00022692"/>
    </source>
</evidence>
<dbReference type="InterPro" id="IPR035952">
    <property type="entry name" value="Rhomboid-like_sf"/>
</dbReference>
<dbReference type="PANTHER" id="PTHR43731:SF14">
    <property type="entry name" value="PRESENILIN-ASSOCIATED RHOMBOID-LIKE PROTEIN, MITOCHONDRIAL"/>
    <property type="match status" value="1"/>
</dbReference>
<protein>
    <submittedName>
        <fullName evidence="9">Rhomboid protease GluP</fullName>
    </submittedName>
</protein>
<evidence type="ECO:0000256" key="6">
    <source>
        <dbReference type="ARBA" id="ARBA00023136"/>
    </source>
</evidence>
<evidence type="ECO:0000313" key="9">
    <source>
        <dbReference type="EMBL" id="SFG48009.1"/>
    </source>
</evidence>
<keyword evidence="4" id="KW-0378">Hydrolase</keyword>
<dbReference type="InterPro" id="IPR022764">
    <property type="entry name" value="Peptidase_S54_rhomboid_dom"/>
</dbReference>
<feature type="transmembrane region" description="Helical" evidence="7">
    <location>
        <begin position="99"/>
        <end position="119"/>
    </location>
</feature>
<evidence type="ECO:0000256" key="7">
    <source>
        <dbReference type="SAM" id="Phobius"/>
    </source>
</evidence>
<dbReference type="Proteomes" id="UP000198661">
    <property type="component" value="Unassembled WGS sequence"/>
</dbReference>
<proteinExistence type="inferred from homology"/>
<evidence type="ECO:0000313" key="10">
    <source>
        <dbReference type="Proteomes" id="UP000198661"/>
    </source>
</evidence>
<sequence>MFSHTHIPFRQFPRLFPVVTVLFSVQAVFFLVMTLLGGTQYIPNLIRFGALEPHLVSTGEWWRLVVPIFIHIGLFHFLFNSFALYLFGPQLEWLFGRISFLFLYLFSGFVGNLLTYWFMTWSGQSGVSAGASGSIYGLMGVYLYLIIRRAIEPEVSKGLLAMIGISVLISILDPRINLIAHLGGLVTGFLLTGILLRLKP</sequence>
<keyword evidence="3 7" id="KW-0812">Transmembrane</keyword>
<comment type="subcellular location">
    <subcellularLocation>
        <location evidence="1">Membrane</location>
        <topology evidence="1">Multi-pass membrane protein</topology>
    </subcellularLocation>
</comment>
<dbReference type="AlphaFoldDB" id="A0A1I2S8I2"/>
<reference evidence="9 10" key="1">
    <citation type="submission" date="2016-10" db="EMBL/GenBank/DDBJ databases">
        <authorList>
            <person name="de Groot N.N."/>
        </authorList>
    </citation>
    <scope>NUCLEOTIDE SEQUENCE [LARGE SCALE GENOMIC DNA]</scope>
    <source>
        <strain evidence="9 10">DSM 44945</strain>
    </source>
</reference>
<dbReference type="RefSeq" id="WP_092041073.1">
    <property type="nucleotide sequence ID" value="NZ_FOOK01000038.1"/>
</dbReference>
<keyword evidence="10" id="KW-1185">Reference proteome</keyword>
<name>A0A1I2S8I2_9BACL</name>
<dbReference type="GO" id="GO:0004252">
    <property type="term" value="F:serine-type endopeptidase activity"/>
    <property type="evidence" value="ECO:0007669"/>
    <property type="project" value="InterPro"/>
</dbReference>
<dbReference type="Pfam" id="PF01694">
    <property type="entry name" value="Rhomboid"/>
    <property type="match status" value="1"/>
</dbReference>
<feature type="transmembrane region" description="Helical" evidence="7">
    <location>
        <begin position="154"/>
        <end position="172"/>
    </location>
</feature>
<dbReference type="EMBL" id="FOOK01000038">
    <property type="protein sequence ID" value="SFG48009.1"/>
    <property type="molecule type" value="Genomic_DNA"/>
</dbReference>
<evidence type="ECO:0000256" key="4">
    <source>
        <dbReference type="ARBA" id="ARBA00022801"/>
    </source>
</evidence>
<evidence type="ECO:0000256" key="5">
    <source>
        <dbReference type="ARBA" id="ARBA00022989"/>
    </source>
</evidence>
<dbReference type="GO" id="GO:0006508">
    <property type="term" value="P:proteolysis"/>
    <property type="evidence" value="ECO:0007669"/>
    <property type="project" value="UniProtKB-KW"/>
</dbReference>